<evidence type="ECO:0000313" key="1">
    <source>
        <dbReference type="EMBL" id="NOJ50045.1"/>
    </source>
</evidence>
<keyword evidence="1" id="KW-0238">DNA-binding</keyword>
<dbReference type="SUPFAM" id="SSF142906">
    <property type="entry name" value="YjbR-like"/>
    <property type="match status" value="1"/>
</dbReference>
<dbReference type="EMBL" id="JAAVLW010000009">
    <property type="protein sequence ID" value="NOJ50045.1"/>
    <property type="molecule type" value="Genomic_DNA"/>
</dbReference>
<dbReference type="InterPro" id="IPR058532">
    <property type="entry name" value="YjbR/MT2646/Rv2570-like"/>
</dbReference>
<dbReference type="Pfam" id="PF04237">
    <property type="entry name" value="YjbR"/>
    <property type="match status" value="1"/>
</dbReference>
<organism evidence="1 2">
    <name type="scientific">Bradyrhizobium archetypum</name>
    <dbReference type="NCBI Taxonomy" id="2721160"/>
    <lineage>
        <taxon>Bacteria</taxon>
        <taxon>Pseudomonadati</taxon>
        <taxon>Pseudomonadota</taxon>
        <taxon>Alphaproteobacteria</taxon>
        <taxon>Hyphomicrobiales</taxon>
        <taxon>Nitrobacteraceae</taxon>
        <taxon>Bradyrhizobium</taxon>
    </lineage>
</organism>
<reference evidence="1 2" key="1">
    <citation type="submission" date="2020-03" db="EMBL/GenBank/DDBJ databases">
        <title>Bradyrhizobium diversity isolated from nodules of Muelleranthus trifoliolatus.</title>
        <authorList>
            <person name="Klepa M."/>
            <person name="Helene L."/>
            <person name="Hungria M."/>
        </authorList>
    </citation>
    <scope>NUCLEOTIDE SEQUENCE [LARGE SCALE GENOMIC DNA]</scope>
    <source>
        <strain evidence="1 2">WSM 1744</strain>
    </source>
</reference>
<protein>
    <submittedName>
        <fullName evidence="1">MmcQ/YjbR family DNA-binding protein</fullName>
    </submittedName>
</protein>
<gene>
    <name evidence="1" type="ORF">HCN50_27980</name>
</gene>
<dbReference type="AlphaFoldDB" id="A0A7Y4H9G5"/>
<name>A0A7Y4H9G5_9BRAD</name>
<dbReference type="InterPro" id="IPR038056">
    <property type="entry name" value="YjbR-like_sf"/>
</dbReference>
<comment type="caution">
    <text evidence="1">The sequence shown here is derived from an EMBL/GenBank/DDBJ whole genome shotgun (WGS) entry which is preliminary data.</text>
</comment>
<keyword evidence="2" id="KW-1185">Reference proteome</keyword>
<evidence type="ECO:0000313" key="2">
    <source>
        <dbReference type="Proteomes" id="UP000528734"/>
    </source>
</evidence>
<proteinExistence type="predicted"/>
<dbReference type="RefSeq" id="WP_171713096.1">
    <property type="nucleotide sequence ID" value="NZ_JAAVLW010000009.1"/>
</dbReference>
<sequence length="121" mass="13225">MSWTRFRRAALALPGALEGAHQGHADFRAGKRIFATLGYPDDKWGMVKLTPEQQSMLVEAEPEIFRPVPGGWGKQGNTNVLLAKADTTTLKSALTMAFKNVAPRPRVKSAVQGNAHIKKKS</sequence>
<dbReference type="Proteomes" id="UP000528734">
    <property type="component" value="Unassembled WGS sequence"/>
</dbReference>
<dbReference type="Gene3D" id="3.90.1150.30">
    <property type="match status" value="1"/>
</dbReference>
<accession>A0A7Y4H9G5</accession>
<dbReference type="GO" id="GO:0003677">
    <property type="term" value="F:DNA binding"/>
    <property type="evidence" value="ECO:0007669"/>
    <property type="project" value="UniProtKB-KW"/>
</dbReference>